<protein>
    <submittedName>
        <fullName evidence="1">OV-16 antigen</fullName>
    </submittedName>
</protein>
<dbReference type="PANTHER" id="PTHR11362:SF82">
    <property type="entry name" value="PHOSPHATIDYLETHANOLAMINE-BINDING PROTEIN 4"/>
    <property type="match status" value="1"/>
</dbReference>
<sequence>MNLVYEQKESAKFDALSPKDIFSGDSLIFNGRDFNVKLAITKGPFDTLIIGEFWLPKTVNFSDNYLVECSNEIKRNWTEYQPYIHYDSKPTDFYTLVMFDPDAPDPQKPVFSHFLHWLVMNIPGTNLHSGKVIIDYMRPSPPPYSNAHRYILLVYQQPSYFFSPATWMEKEDPDSI</sequence>
<gene>
    <name evidence="1" type="primary">OV16_0</name>
    <name evidence="1" type="ORF">CEXT_769931</name>
</gene>
<dbReference type="Pfam" id="PF01161">
    <property type="entry name" value="PBP"/>
    <property type="match status" value="1"/>
</dbReference>
<dbReference type="InterPro" id="IPR036610">
    <property type="entry name" value="PEBP-like_sf"/>
</dbReference>
<dbReference type="InterPro" id="IPR035810">
    <property type="entry name" value="PEBP_euk"/>
</dbReference>
<reference evidence="1 2" key="1">
    <citation type="submission" date="2021-06" db="EMBL/GenBank/DDBJ databases">
        <title>Caerostris extrusa draft genome.</title>
        <authorList>
            <person name="Kono N."/>
            <person name="Arakawa K."/>
        </authorList>
    </citation>
    <scope>NUCLEOTIDE SEQUENCE [LARGE SCALE GENOMIC DNA]</scope>
</reference>
<dbReference type="Proteomes" id="UP001054945">
    <property type="component" value="Unassembled WGS sequence"/>
</dbReference>
<dbReference type="CDD" id="cd00866">
    <property type="entry name" value="PEBP_euk"/>
    <property type="match status" value="1"/>
</dbReference>
<dbReference type="Gene3D" id="3.90.280.10">
    <property type="entry name" value="PEBP-like"/>
    <property type="match status" value="1"/>
</dbReference>
<proteinExistence type="predicted"/>
<organism evidence="1 2">
    <name type="scientific">Caerostris extrusa</name>
    <name type="common">Bark spider</name>
    <name type="synonym">Caerostris bankana</name>
    <dbReference type="NCBI Taxonomy" id="172846"/>
    <lineage>
        <taxon>Eukaryota</taxon>
        <taxon>Metazoa</taxon>
        <taxon>Ecdysozoa</taxon>
        <taxon>Arthropoda</taxon>
        <taxon>Chelicerata</taxon>
        <taxon>Arachnida</taxon>
        <taxon>Araneae</taxon>
        <taxon>Araneomorphae</taxon>
        <taxon>Entelegynae</taxon>
        <taxon>Araneoidea</taxon>
        <taxon>Araneidae</taxon>
        <taxon>Caerostris</taxon>
    </lineage>
</organism>
<dbReference type="SUPFAM" id="SSF49777">
    <property type="entry name" value="PEBP-like"/>
    <property type="match status" value="1"/>
</dbReference>
<comment type="caution">
    <text evidence="1">The sequence shown here is derived from an EMBL/GenBank/DDBJ whole genome shotgun (WGS) entry which is preliminary data.</text>
</comment>
<evidence type="ECO:0000313" key="1">
    <source>
        <dbReference type="EMBL" id="GIY38926.1"/>
    </source>
</evidence>
<evidence type="ECO:0000313" key="2">
    <source>
        <dbReference type="Proteomes" id="UP001054945"/>
    </source>
</evidence>
<dbReference type="AlphaFoldDB" id="A0AAV4T0L7"/>
<dbReference type="EMBL" id="BPLR01010376">
    <property type="protein sequence ID" value="GIY38926.1"/>
    <property type="molecule type" value="Genomic_DNA"/>
</dbReference>
<dbReference type="PANTHER" id="PTHR11362">
    <property type="entry name" value="PHOSPHATIDYLETHANOLAMINE-BINDING PROTEIN"/>
    <property type="match status" value="1"/>
</dbReference>
<name>A0AAV4T0L7_CAEEX</name>
<accession>A0AAV4T0L7</accession>
<keyword evidence="2" id="KW-1185">Reference proteome</keyword>
<dbReference type="InterPro" id="IPR008914">
    <property type="entry name" value="PEBP"/>
</dbReference>